<accession>A0A9P1GEP1</accession>
<gene>
    <name evidence="1" type="ORF">C1SCF055_LOCUS36384</name>
</gene>
<dbReference type="Proteomes" id="UP001152797">
    <property type="component" value="Unassembled WGS sequence"/>
</dbReference>
<evidence type="ECO:0000313" key="3">
    <source>
        <dbReference type="Proteomes" id="UP001152797"/>
    </source>
</evidence>
<protein>
    <submittedName>
        <fullName evidence="1">Uncharacterized protein</fullName>
    </submittedName>
</protein>
<proteinExistence type="predicted"/>
<reference evidence="2" key="2">
    <citation type="submission" date="2024-04" db="EMBL/GenBank/DDBJ databases">
        <authorList>
            <person name="Chen Y."/>
            <person name="Shah S."/>
            <person name="Dougan E. K."/>
            <person name="Thang M."/>
            <person name="Chan C."/>
        </authorList>
    </citation>
    <scope>NUCLEOTIDE SEQUENCE [LARGE SCALE GENOMIC DNA]</scope>
</reference>
<organism evidence="1">
    <name type="scientific">Cladocopium goreaui</name>
    <dbReference type="NCBI Taxonomy" id="2562237"/>
    <lineage>
        <taxon>Eukaryota</taxon>
        <taxon>Sar</taxon>
        <taxon>Alveolata</taxon>
        <taxon>Dinophyceae</taxon>
        <taxon>Suessiales</taxon>
        <taxon>Symbiodiniaceae</taxon>
        <taxon>Cladocopium</taxon>
    </lineage>
</organism>
<sequence>MNCLGLAKEWESNPVIRDRLRSERKLLVHGLDQPYCKANRKNCVSNADVLGPVLSRLGKHPKKRLPHMDALQLEVGALVEKCGITSLGGKSVYKHSMELKQLAGLVKRKANRHEDPCFHDLLLLFDPEIQDRMIHHQMVLLLFNPIL</sequence>
<comment type="caution">
    <text evidence="1">The sequence shown here is derived from an EMBL/GenBank/DDBJ whole genome shotgun (WGS) entry which is preliminary data.</text>
</comment>
<reference evidence="1" key="1">
    <citation type="submission" date="2022-10" db="EMBL/GenBank/DDBJ databases">
        <authorList>
            <person name="Chen Y."/>
            <person name="Dougan E. K."/>
            <person name="Chan C."/>
            <person name="Rhodes N."/>
            <person name="Thang M."/>
        </authorList>
    </citation>
    <scope>NUCLEOTIDE SEQUENCE</scope>
</reference>
<evidence type="ECO:0000313" key="1">
    <source>
        <dbReference type="EMBL" id="CAI4011201.1"/>
    </source>
</evidence>
<keyword evidence="3" id="KW-1185">Reference proteome</keyword>
<name>A0A9P1GEP1_9DINO</name>
<dbReference type="EMBL" id="CAMXCT030005045">
    <property type="protein sequence ID" value="CAL4798513.1"/>
    <property type="molecule type" value="Genomic_DNA"/>
</dbReference>
<dbReference type="EMBL" id="CAMXCT020005045">
    <property type="protein sequence ID" value="CAL1164576.1"/>
    <property type="molecule type" value="Genomic_DNA"/>
</dbReference>
<evidence type="ECO:0000313" key="2">
    <source>
        <dbReference type="EMBL" id="CAL1164576.1"/>
    </source>
</evidence>
<dbReference type="EMBL" id="CAMXCT010005045">
    <property type="protein sequence ID" value="CAI4011201.1"/>
    <property type="molecule type" value="Genomic_DNA"/>
</dbReference>
<dbReference type="AlphaFoldDB" id="A0A9P1GEP1"/>